<accession>A0A453P7P1</accession>
<evidence type="ECO:0000259" key="6">
    <source>
        <dbReference type="PROSITE" id="PS50011"/>
    </source>
</evidence>
<reference evidence="7" key="3">
    <citation type="journal article" date="2017" name="Nature">
        <title>Genome sequence of the progenitor of the wheat D genome Aegilops tauschii.</title>
        <authorList>
            <person name="Luo M.C."/>
            <person name="Gu Y.Q."/>
            <person name="Puiu D."/>
            <person name="Wang H."/>
            <person name="Twardziok S.O."/>
            <person name="Deal K.R."/>
            <person name="Huo N."/>
            <person name="Zhu T."/>
            <person name="Wang L."/>
            <person name="Wang Y."/>
            <person name="McGuire P.E."/>
            <person name="Liu S."/>
            <person name="Long H."/>
            <person name="Ramasamy R.K."/>
            <person name="Rodriguez J.C."/>
            <person name="Van S.L."/>
            <person name="Yuan L."/>
            <person name="Wang Z."/>
            <person name="Xia Z."/>
            <person name="Xiao L."/>
            <person name="Anderson O.D."/>
            <person name="Ouyang S."/>
            <person name="Liang Y."/>
            <person name="Zimin A.V."/>
            <person name="Pertea G."/>
            <person name="Qi P."/>
            <person name="Bennetzen J.L."/>
            <person name="Dai X."/>
            <person name="Dawson M.W."/>
            <person name="Muller H.G."/>
            <person name="Kugler K."/>
            <person name="Rivarola-Duarte L."/>
            <person name="Spannagl M."/>
            <person name="Mayer K.F.X."/>
            <person name="Lu F.H."/>
            <person name="Bevan M.W."/>
            <person name="Leroy P."/>
            <person name="Li P."/>
            <person name="You F.M."/>
            <person name="Sun Q."/>
            <person name="Liu Z."/>
            <person name="Lyons E."/>
            <person name="Wicker T."/>
            <person name="Salzberg S.L."/>
            <person name="Devos K.M."/>
            <person name="Dvorak J."/>
        </authorList>
    </citation>
    <scope>NUCLEOTIDE SEQUENCE [LARGE SCALE GENOMIC DNA]</scope>
    <source>
        <strain evidence="7">cv. AL8/78</strain>
    </source>
</reference>
<evidence type="ECO:0000256" key="3">
    <source>
        <dbReference type="ARBA" id="ARBA00022741"/>
    </source>
</evidence>
<reference evidence="7" key="4">
    <citation type="submission" date="2019-03" db="UniProtKB">
        <authorList>
            <consortium name="EnsemblPlants"/>
        </authorList>
    </citation>
    <scope>IDENTIFICATION</scope>
</reference>
<dbReference type="Gramene" id="AET6Gv20637800.11">
    <property type="protein sequence ID" value="AET6Gv20637800.11"/>
    <property type="gene ID" value="AET6Gv20637800"/>
</dbReference>
<dbReference type="InterPro" id="IPR000719">
    <property type="entry name" value="Prot_kinase_dom"/>
</dbReference>
<dbReference type="PANTHER" id="PTHR48016">
    <property type="entry name" value="MAP KINASE KINASE KINASE SSK2-RELATED-RELATED"/>
    <property type="match status" value="1"/>
</dbReference>
<keyword evidence="4" id="KW-0418">Kinase</keyword>
<proteinExistence type="inferred from homology"/>
<name>A0A453P7P1_AEGTS</name>
<keyword evidence="3" id="KW-0547">Nucleotide-binding</keyword>
<dbReference type="AlphaFoldDB" id="A0A453P7P1"/>
<reference evidence="8" key="1">
    <citation type="journal article" date="2014" name="Science">
        <title>Ancient hybridizations among the ancestral genomes of bread wheat.</title>
        <authorList>
            <consortium name="International Wheat Genome Sequencing Consortium,"/>
            <person name="Marcussen T."/>
            <person name="Sandve S.R."/>
            <person name="Heier L."/>
            <person name="Spannagl M."/>
            <person name="Pfeifer M."/>
            <person name="Jakobsen K.S."/>
            <person name="Wulff B.B."/>
            <person name="Steuernagel B."/>
            <person name="Mayer K.F."/>
            <person name="Olsen O.A."/>
        </authorList>
    </citation>
    <scope>NUCLEOTIDE SEQUENCE [LARGE SCALE GENOMIC DNA]</scope>
    <source>
        <strain evidence="8">cv. AL8/78</strain>
    </source>
</reference>
<sequence length="166" mass="18063">VIKNSSGCNLAVDIWSLGCTVLEMATSKPPWGEYEGIAAMFKIGNSKELPPIPDHLSEEGKDFIRQCLQRDPSSRPTAVDLLQHSFVRSAPPLERPAASVPLEQLAAISCKPSSKVVGQAKNMPSLGLEGPSIYQRRAAKFSSTNRVGFIFGVIHLAQFLRVEALF</sequence>
<reference evidence="8" key="2">
    <citation type="journal article" date="2017" name="Nat. Plants">
        <title>The Aegilops tauschii genome reveals multiple impacts of transposons.</title>
        <authorList>
            <person name="Zhao G."/>
            <person name="Zou C."/>
            <person name="Li K."/>
            <person name="Wang K."/>
            <person name="Li T."/>
            <person name="Gao L."/>
            <person name="Zhang X."/>
            <person name="Wang H."/>
            <person name="Yang Z."/>
            <person name="Liu X."/>
            <person name="Jiang W."/>
            <person name="Mao L."/>
            <person name="Kong X."/>
            <person name="Jiao Y."/>
            <person name="Jia J."/>
        </authorList>
    </citation>
    <scope>NUCLEOTIDE SEQUENCE [LARGE SCALE GENOMIC DNA]</scope>
    <source>
        <strain evidence="8">cv. AL8/78</strain>
    </source>
</reference>
<comment type="similarity">
    <text evidence="1">Belongs to the protein kinase superfamily. STE Ser/Thr protein kinase family. MAP kinase kinase kinase subfamily.</text>
</comment>
<dbReference type="Gene3D" id="1.10.510.10">
    <property type="entry name" value="Transferase(Phosphotransferase) domain 1"/>
    <property type="match status" value="1"/>
</dbReference>
<evidence type="ECO:0000313" key="8">
    <source>
        <dbReference type="Proteomes" id="UP000015105"/>
    </source>
</evidence>
<reference evidence="7" key="5">
    <citation type="journal article" date="2021" name="G3 (Bethesda)">
        <title>Aegilops tauschii genome assembly Aet v5.0 features greater sequence contiguity and improved annotation.</title>
        <authorList>
            <person name="Wang L."/>
            <person name="Zhu T."/>
            <person name="Rodriguez J.C."/>
            <person name="Deal K.R."/>
            <person name="Dubcovsky J."/>
            <person name="McGuire P.E."/>
            <person name="Lux T."/>
            <person name="Spannagl M."/>
            <person name="Mayer K.F.X."/>
            <person name="Baldrich P."/>
            <person name="Meyers B.C."/>
            <person name="Huo N."/>
            <person name="Gu Y.Q."/>
            <person name="Zhou H."/>
            <person name="Devos K.M."/>
            <person name="Bennetzen J.L."/>
            <person name="Unver T."/>
            <person name="Budak H."/>
            <person name="Gulick P.J."/>
            <person name="Galiba G."/>
            <person name="Kalapos B."/>
            <person name="Nelson D.R."/>
            <person name="Li P."/>
            <person name="You F.M."/>
            <person name="Luo M.C."/>
            <person name="Dvorak J."/>
        </authorList>
    </citation>
    <scope>NUCLEOTIDE SEQUENCE [LARGE SCALE GENOMIC DNA]</scope>
    <source>
        <strain evidence="7">cv. AL8/78</strain>
    </source>
</reference>
<dbReference type="PROSITE" id="PS50011">
    <property type="entry name" value="PROTEIN_KINASE_DOM"/>
    <property type="match status" value="1"/>
</dbReference>
<dbReference type="InterPro" id="IPR050538">
    <property type="entry name" value="MAP_kinase_kinase_kinase"/>
</dbReference>
<keyword evidence="8" id="KW-1185">Reference proteome</keyword>
<dbReference type="GO" id="GO:0004709">
    <property type="term" value="F:MAP kinase kinase kinase activity"/>
    <property type="evidence" value="ECO:0007669"/>
    <property type="project" value="TreeGrafter"/>
</dbReference>
<protein>
    <recommendedName>
        <fullName evidence="6">Protein kinase domain-containing protein</fullName>
    </recommendedName>
</protein>
<keyword evidence="5" id="KW-0067">ATP-binding</keyword>
<dbReference type="PANTHER" id="PTHR48016:SF25">
    <property type="entry name" value="OS02G0666300 PROTEIN"/>
    <property type="match status" value="1"/>
</dbReference>
<feature type="domain" description="Protein kinase" evidence="6">
    <location>
        <begin position="1"/>
        <end position="87"/>
    </location>
</feature>
<dbReference type="SUPFAM" id="SSF56112">
    <property type="entry name" value="Protein kinase-like (PK-like)"/>
    <property type="match status" value="1"/>
</dbReference>
<dbReference type="GO" id="GO:0005524">
    <property type="term" value="F:ATP binding"/>
    <property type="evidence" value="ECO:0007669"/>
    <property type="project" value="UniProtKB-KW"/>
</dbReference>
<organism evidence="7 8">
    <name type="scientific">Aegilops tauschii subsp. strangulata</name>
    <name type="common">Goatgrass</name>
    <dbReference type="NCBI Taxonomy" id="200361"/>
    <lineage>
        <taxon>Eukaryota</taxon>
        <taxon>Viridiplantae</taxon>
        <taxon>Streptophyta</taxon>
        <taxon>Embryophyta</taxon>
        <taxon>Tracheophyta</taxon>
        <taxon>Spermatophyta</taxon>
        <taxon>Magnoliopsida</taxon>
        <taxon>Liliopsida</taxon>
        <taxon>Poales</taxon>
        <taxon>Poaceae</taxon>
        <taxon>BOP clade</taxon>
        <taxon>Pooideae</taxon>
        <taxon>Triticodae</taxon>
        <taxon>Triticeae</taxon>
        <taxon>Triticinae</taxon>
        <taxon>Aegilops</taxon>
    </lineage>
</organism>
<evidence type="ECO:0000256" key="2">
    <source>
        <dbReference type="ARBA" id="ARBA00022679"/>
    </source>
</evidence>
<keyword evidence="2" id="KW-0808">Transferase</keyword>
<dbReference type="Pfam" id="PF00069">
    <property type="entry name" value="Pkinase"/>
    <property type="match status" value="1"/>
</dbReference>
<dbReference type="GO" id="GO:0005737">
    <property type="term" value="C:cytoplasm"/>
    <property type="evidence" value="ECO:0007669"/>
    <property type="project" value="TreeGrafter"/>
</dbReference>
<evidence type="ECO:0000256" key="1">
    <source>
        <dbReference type="ARBA" id="ARBA00006529"/>
    </source>
</evidence>
<evidence type="ECO:0000313" key="7">
    <source>
        <dbReference type="EnsemblPlants" id="AET6Gv20637800.11"/>
    </source>
</evidence>
<evidence type="ECO:0000256" key="5">
    <source>
        <dbReference type="ARBA" id="ARBA00022840"/>
    </source>
</evidence>
<dbReference type="Proteomes" id="UP000015105">
    <property type="component" value="Chromosome 6D"/>
</dbReference>
<evidence type="ECO:0000256" key="4">
    <source>
        <dbReference type="ARBA" id="ARBA00022777"/>
    </source>
</evidence>
<dbReference type="EnsemblPlants" id="AET6Gv20637800.11">
    <property type="protein sequence ID" value="AET6Gv20637800.11"/>
    <property type="gene ID" value="AET6Gv20637800"/>
</dbReference>
<dbReference type="InterPro" id="IPR011009">
    <property type="entry name" value="Kinase-like_dom_sf"/>
</dbReference>